<dbReference type="EMBL" id="UHIV01000005">
    <property type="protein sequence ID" value="SUP60846.1"/>
    <property type="molecule type" value="Genomic_DNA"/>
</dbReference>
<name>A0A380P6K7_WEIVI</name>
<dbReference type="AlphaFoldDB" id="A0A380P6K7"/>
<gene>
    <name evidence="1" type="ORF">NCTC13645_01966</name>
</gene>
<sequence length="34" mass="3939">MTQLQEENLRLKGEVASQIGDGDYLKCAKYFSRF</sequence>
<reference evidence="1 2" key="1">
    <citation type="submission" date="2018-06" db="EMBL/GenBank/DDBJ databases">
        <authorList>
            <consortium name="Pathogen Informatics"/>
            <person name="Doyle S."/>
        </authorList>
    </citation>
    <scope>NUCLEOTIDE SEQUENCE [LARGE SCALE GENOMIC DNA]</scope>
    <source>
        <strain evidence="1 2">NCTC13645</strain>
    </source>
</reference>
<organism evidence="1 2">
    <name type="scientific">Weissella viridescens</name>
    <name type="common">Lactobacillus viridescens</name>
    <dbReference type="NCBI Taxonomy" id="1629"/>
    <lineage>
        <taxon>Bacteria</taxon>
        <taxon>Bacillati</taxon>
        <taxon>Bacillota</taxon>
        <taxon>Bacilli</taxon>
        <taxon>Lactobacillales</taxon>
        <taxon>Lactobacillaceae</taxon>
        <taxon>Weissella</taxon>
    </lineage>
</organism>
<protein>
    <submittedName>
        <fullName evidence="1">Uncharacterized protein</fullName>
    </submittedName>
</protein>
<dbReference type="Proteomes" id="UP000254621">
    <property type="component" value="Unassembled WGS sequence"/>
</dbReference>
<proteinExistence type="predicted"/>
<evidence type="ECO:0000313" key="2">
    <source>
        <dbReference type="Proteomes" id="UP000254621"/>
    </source>
</evidence>
<accession>A0A380P6K7</accession>
<evidence type="ECO:0000313" key="1">
    <source>
        <dbReference type="EMBL" id="SUP60846.1"/>
    </source>
</evidence>